<keyword evidence="3" id="KW-1185">Reference proteome</keyword>
<keyword evidence="1" id="KW-0472">Membrane</keyword>
<dbReference type="Pfam" id="PF04341">
    <property type="entry name" value="DUF485"/>
    <property type="match status" value="1"/>
</dbReference>
<dbReference type="OrthoDB" id="3543412at2"/>
<dbReference type="AlphaFoldDB" id="A0A4R1IAQ1"/>
<accession>A0A4R1IAQ1</accession>
<protein>
    <submittedName>
        <fullName evidence="2">Uncharacterized membrane protein (DUF485 family)</fullName>
    </submittedName>
</protein>
<keyword evidence="1" id="KW-1133">Transmembrane helix</keyword>
<evidence type="ECO:0000313" key="3">
    <source>
        <dbReference type="Proteomes" id="UP000295560"/>
    </source>
</evidence>
<feature type="transmembrane region" description="Helical" evidence="1">
    <location>
        <begin position="32"/>
        <end position="54"/>
    </location>
</feature>
<feature type="transmembrane region" description="Helical" evidence="1">
    <location>
        <begin position="66"/>
        <end position="88"/>
    </location>
</feature>
<dbReference type="InterPro" id="IPR007436">
    <property type="entry name" value="DUF485"/>
</dbReference>
<organism evidence="2 3">
    <name type="scientific">Pseudonocardia endophytica</name>
    <dbReference type="NCBI Taxonomy" id="401976"/>
    <lineage>
        <taxon>Bacteria</taxon>
        <taxon>Bacillati</taxon>
        <taxon>Actinomycetota</taxon>
        <taxon>Actinomycetes</taxon>
        <taxon>Pseudonocardiales</taxon>
        <taxon>Pseudonocardiaceae</taxon>
        <taxon>Pseudonocardia</taxon>
    </lineage>
</organism>
<proteinExistence type="predicted"/>
<sequence>MSSVREGPAGTIYQQVQASDEFREFRGRIRRYVFPMTVIFLTWYLAYVLLASYAPVFMSTRVVGTITVGLLIGLGQFVSTFLITTLYVRFAARSIDPDAERLRARVERAHG</sequence>
<evidence type="ECO:0000256" key="1">
    <source>
        <dbReference type="SAM" id="Phobius"/>
    </source>
</evidence>
<keyword evidence="1" id="KW-0812">Transmembrane</keyword>
<comment type="caution">
    <text evidence="2">The sequence shown here is derived from an EMBL/GenBank/DDBJ whole genome shotgun (WGS) entry which is preliminary data.</text>
</comment>
<dbReference type="RefSeq" id="WP_132426166.1">
    <property type="nucleotide sequence ID" value="NZ_SMFZ01000001.1"/>
</dbReference>
<dbReference type="PANTHER" id="PTHR38441">
    <property type="entry name" value="INTEGRAL MEMBRANE PROTEIN-RELATED"/>
    <property type="match status" value="1"/>
</dbReference>
<dbReference type="Proteomes" id="UP000295560">
    <property type="component" value="Unassembled WGS sequence"/>
</dbReference>
<dbReference type="PANTHER" id="PTHR38441:SF1">
    <property type="entry name" value="MEMBRANE PROTEIN"/>
    <property type="match status" value="1"/>
</dbReference>
<reference evidence="2 3" key="1">
    <citation type="submission" date="2019-03" db="EMBL/GenBank/DDBJ databases">
        <title>Sequencing the genomes of 1000 actinobacteria strains.</title>
        <authorList>
            <person name="Klenk H.-P."/>
        </authorList>
    </citation>
    <scope>NUCLEOTIDE SEQUENCE [LARGE SCALE GENOMIC DNA]</scope>
    <source>
        <strain evidence="2 3">DSM 44969</strain>
    </source>
</reference>
<evidence type="ECO:0000313" key="2">
    <source>
        <dbReference type="EMBL" id="TCK27432.1"/>
    </source>
</evidence>
<dbReference type="EMBL" id="SMFZ01000001">
    <property type="protein sequence ID" value="TCK27432.1"/>
    <property type="molecule type" value="Genomic_DNA"/>
</dbReference>
<name>A0A4R1IAQ1_PSEEN</name>
<gene>
    <name evidence="2" type="ORF">EV378_3303</name>
</gene>